<organism evidence="2 3">
    <name type="scientific">Ectothiorhodospira haloalkaliphila</name>
    <dbReference type="NCBI Taxonomy" id="421628"/>
    <lineage>
        <taxon>Bacteria</taxon>
        <taxon>Pseudomonadati</taxon>
        <taxon>Pseudomonadota</taxon>
        <taxon>Gammaproteobacteria</taxon>
        <taxon>Chromatiales</taxon>
        <taxon>Ectothiorhodospiraceae</taxon>
        <taxon>Ectothiorhodospira</taxon>
    </lineage>
</organism>
<keyword evidence="3" id="KW-1185">Reference proteome</keyword>
<dbReference type="SMART" id="SM00155">
    <property type="entry name" value="PLDc"/>
    <property type="match status" value="2"/>
</dbReference>
<dbReference type="PANTHER" id="PTHR21248">
    <property type="entry name" value="CARDIOLIPIN SYNTHASE"/>
    <property type="match status" value="1"/>
</dbReference>
<reference evidence="3" key="2">
    <citation type="submission" date="2014-02" db="EMBL/GenBank/DDBJ databases">
        <title>Draft Genome Sequence of extremely halophilic bacteria Halorhodospira halochloris.</title>
        <authorList>
            <person name="Singh K.S."/>
        </authorList>
    </citation>
    <scope>NUCLEOTIDE SEQUENCE [LARGE SCALE GENOMIC DNA]</scope>
    <source>
        <strain evidence="3">A</strain>
    </source>
</reference>
<dbReference type="PANTHER" id="PTHR21248:SF23">
    <property type="entry name" value="CARDIOLIPIN SYNTHASE B"/>
    <property type="match status" value="1"/>
</dbReference>
<dbReference type="CDD" id="cd09110">
    <property type="entry name" value="PLDc_CLS_1"/>
    <property type="match status" value="1"/>
</dbReference>
<proteinExistence type="predicted"/>
<evidence type="ECO:0000259" key="1">
    <source>
        <dbReference type="PROSITE" id="PS50035"/>
    </source>
</evidence>
<dbReference type="Gene3D" id="3.30.870.10">
    <property type="entry name" value="Endonuclease Chain A"/>
    <property type="match status" value="2"/>
</dbReference>
<dbReference type="GO" id="GO:0016020">
    <property type="term" value="C:membrane"/>
    <property type="evidence" value="ECO:0007669"/>
    <property type="project" value="TreeGrafter"/>
</dbReference>
<dbReference type="GO" id="GO:0008808">
    <property type="term" value="F:cardiolipin synthase activity"/>
    <property type="evidence" value="ECO:0007669"/>
    <property type="project" value="TreeGrafter"/>
</dbReference>
<name>W8KJ67_9GAMM</name>
<dbReference type="PATRIC" id="fig|1354791.3.peg.2983"/>
<dbReference type="HOGENOM" id="CLU_038053_0_1_6"/>
<dbReference type="OrthoDB" id="9762009at2"/>
<dbReference type="InterPro" id="IPR025202">
    <property type="entry name" value="PLD-like_dom"/>
</dbReference>
<dbReference type="SUPFAM" id="SSF56024">
    <property type="entry name" value="Phospholipase D/nuclease"/>
    <property type="match status" value="2"/>
</dbReference>
<dbReference type="AlphaFoldDB" id="W8KJ67"/>
<sequence length="406" mass="46325">MNRRLFRSRQPYPTRGPHAFRWLVDGGAFFPAMLQAIGRARHRVLLEMYLAESGPLFSRFAEALSDAARRGVQVHLLLDGFGGLGVSDADRERLLEAGVHLGTFNPLGWERLRLSLFRDHRKLLAVDGQVAFVGGAGLTDAFDPRVTGTDAWHDVMLEIRGPCVQDWEALFADAWQRWHHQDMPGLGDLSCEGTQPSDPRDGRVVGHTDVGGQAVMRSVIATMKRSRRRIWLTTGYFVPTRRLRRILTKAARRGMDVRLLLPGPKTDHPGVWHAGRRFYGRLLRSGVRIFEFQPRCLHAKYVICDDWLTVGSSNLDHWTLRWNMEANQEVTDPTLVGQVADSFSRDLLQSQEWTLERWQARGLWARLMERLFGALDGWLVELGYLRDLRDADRALLRNRRPSPPAP</sequence>
<dbReference type="KEGG" id="hhc:M911_12475"/>
<reference evidence="2 3" key="1">
    <citation type="journal article" date="2014" name="J Genomics">
        <title>Draft Genome Sequence of the Extremely Halophilic Phototrophic Purple Sulfur Bacterium Halorhodospira halochloris.</title>
        <authorList>
            <person name="Singh K.S."/>
            <person name="Kirksey J."/>
            <person name="Hoff W.D."/>
            <person name="Deole R."/>
        </authorList>
    </citation>
    <scope>NUCLEOTIDE SEQUENCE [LARGE SCALE GENOMIC DNA]</scope>
    <source>
        <strain evidence="2 3">A</strain>
    </source>
</reference>
<feature type="domain" description="PLD phosphodiesterase" evidence="1">
    <location>
        <begin position="115"/>
        <end position="142"/>
    </location>
</feature>
<accession>W8KJ67</accession>
<dbReference type="PROSITE" id="PS50035">
    <property type="entry name" value="PLD"/>
    <property type="match status" value="1"/>
</dbReference>
<gene>
    <name evidence="2" type="ORF">M911_12475</name>
</gene>
<evidence type="ECO:0000313" key="2">
    <source>
        <dbReference type="EMBL" id="AHK79829.1"/>
    </source>
</evidence>
<dbReference type="RefSeq" id="WP_025282325.1">
    <property type="nucleotide sequence ID" value="NZ_CP007268.1"/>
</dbReference>
<dbReference type="InterPro" id="IPR001736">
    <property type="entry name" value="PLipase_D/transphosphatidylase"/>
</dbReference>
<dbReference type="Proteomes" id="UP000019442">
    <property type="component" value="Chromosome"/>
</dbReference>
<dbReference type="CDD" id="cd09159">
    <property type="entry name" value="PLDc_ybhO_like_2"/>
    <property type="match status" value="1"/>
</dbReference>
<evidence type="ECO:0000313" key="3">
    <source>
        <dbReference type="Proteomes" id="UP000019442"/>
    </source>
</evidence>
<dbReference type="GO" id="GO:0032049">
    <property type="term" value="P:cardiolipin biosynthetic process"/>
    <property type="evidence" value="ECO:0007669"/>
    <property type="project" value="UniProtKB-ARBA"/>
</dbReference>
<dbReference type="Pfam" id="PF13091">
    <property type="entry name" value="PLDc_2"/>
    <property type="match status" value="2"/>
</dbReference>
<dbReference type="EMBL" id="CP007268">
    <property type="protein sequence ID" value="AHK79829.1"/>
    <property type="molecule type" value="Genomic_DNA"/>
</dbReference>
<protein>
    <recommendedName>
        <fullName evidence="1">PLD phosphodiesterase domain-containing protein</fullName>
    </recommendedName>
</protein>